<evidence type="ECO:0000313" key="1">
    <source>
        <dbReference type="EMBL" id="MFC5510995.1"/>
    </source>
</evidence>
<keyword evidence="2" id="KW-1185">Reference proteome</keyword>
<name>A0ABW0PEA1_9BURK</name>
<proteinExistence type="predicted"/>
<protein>
    <submittedName>
        <fullName evidence="1">Uncharacterized protein</fullName>
    </submittedName>
</protein>
<dbReference type="RefSeq" id="WP_379719063.1">
    <property type="nucleotide sequence ID" value="NZ_JBHSMS010000026.1"/>
</dbReference>
<reference evidence="2" key="1">
    <citation type="journal article" date="2019" name="Int. J. Syst. Evol. Microbiol.">
        <title>The Global Catalogue of Microorganisms (GCM) 10K type strain sequencing project: providing services to taxonomists for standard genome sequencing and annotation.</title>
        <authorList>
            <consortium name="The Broad Institute Genomics Platform"/>
            <consortium name="The Broad Institute Genome Sequencing Center for Infectious Disease"/>
            <person name="Wu L."/>
            <person name="Ma J."/>
        </authorList>
    </citation>
    <scope>NUCLEOTIDE SEQUENCE [LARGE SCALE GENOMIC DNA]</scope>
    <source>
        <strain evidence="2">CCUG 38813</strain>
    </source>
</reference>
<sequence>MSSQIDLGMQQARSTNLFELAPCVDALLASARQDEALMDALAAADNMAMCSLLQSEWTSILAVDPEFAARVEDADPHVCDLDTLAELIALAPTSAIRQVLRETAYCREQMATALGLDYAPAADRAEMVLTGANAEWEILLGAHPEFSAWLNMSDRFTCSRATLIDAMLFAPTSTIRHVMRETFCFREIAAMTTSQEHK</sequence>
<gene>
    <name evidence="1" type="ORF">ACFPOU_07640</name>
</gene>
<dbReference type="Proteomes" id="UP001596031">
    <property type="component" value="Unassembled WGS sequence"/>
</dbReference>
<organism evidence="1 2">
    <name type="scientific">Massilia jejuensis</name>
    <dbReference type="NCBI Taxonomy" id="648894"/>
    <lineage>
        <taxon>Bacteria</taxon>
        <taxon>Pseudomonadati</taxon>
        <taxon>Pseudomonadota</taxon>
        <taxon>Betaproteobacteria</taxon>
        <taxon>Burkholderiales</taxon>
        <taxon>Oxalobacteraceae</taxon>
        <taxon>Telluria group</taxon>
        <taxon>Massilia</taxon>
    </lineage>
</organism>
<dbReference type="EMBL" id="JBHSMS010000026">
    <property type="protein sequence ID" value="MFC5510995.1"/>
    <property type="molecule type" value="Genomic_DNA"/>
</dbReference>
<evidence type="ECO:0000313" key="2">
    <source>
        <dbReference type="Proteomes" id="UP001596031"/>
    </source>
</evidence>
<comment type="caution">
    <text evidence="1">The sequence shown here is derived from an EMBL/GenBank/DDBJ whole genome shotgun (WGS) entry which is preliminary data.</text>
</comment>
<accession>A0ABW0PEA1</accession>